<dbReference type="RefSeq" id="WP_306844429.1">
    <property type="nucleotide sequence ID" value="NZ_JAUSRL010000004.1"/>
</dbReference>
<proteinExistence type="predicted"/>
<gene>
    <name evidence="1" type="ORF">J2T04_002735</name>
</gene>
<evidence type="ECO:0000313" key="1">
    <source>
        <dbReference type="EMBL" id="MDP9960847.1"/>
    </source>
</evidence>
<dbReference type="Proteomes" id="UP001235513">
    <property type="component" value="Unassembled WGS sequence"/>
</dbReference>
<organism evidence="1 2">
    <name type="scientific">Chryseobacterium lathyri</name>
    <dbReference type="NCBI Taxonomy" id="395933"/>
    <lineage>
        <taxon>Bacteria</taxon>
        <taxon>Pseudomonadati</taxon>
        <taxon>Bacteroidota</taxon>
        <taxon>Flavobacteriia</taxon>
        <taxon>Flavobacteriales</taxon>
        <taxon>Weeksellaceae</taxon>
        <taxon>Chryseobacterium group</taxon>
        <taxon>Chryseobacterium</taxon>
    </lineage>
</organism>
<sequence length="241" mass="26225">MKKQIFCLLIGFITTTIDGQIGIGTATPDPSSILELSSPDKALLLPRISLTSTADITTVANPVKGLLVYNLSDSGTGTGRVYKDLIYLYDGILWQALMDYKLAANTINLPVLYSRGRKTTSTTCTGSGGGNFILDIRDDNMGISGAITADKAGYYKFTARIVQYFQLEFGPGLTTPSSLFSYDFRGAAGYQDRKITTSGVIYLQKGQTSINFGWGLGGNYLCNSTHRIKEQEVIWTYLGDL</sequence>
<protein>
    <submittedName>
        <fullName evidence="1">Uncharacterized protein</fullName>
    </submittedName>
</protein>
<name>A0ABT9SN69_9FLAO</name>
<evidence type="ECO:0000313" key="2">
    <source>
        <dbReference type="Proteomes" id="UP001235513"/>
    </source>
</evidence>
<reference evidence="1 2" key="1">
    <citation type="submission" date="2023-07" db="EMBL/GenBank/DDBJ databases">
        <title>Sorghum-associated microbial communities from plants grown in Nebraska, USA.</title>
        <authorList>
            <person name="Schachtman D."/>
        </authorList>
    </citation>
    <scope>NUCLEOTIDE SEQUENCE [LARGE SCALE GENOMIC DNA]</scope>
    <source>
        <strain evidence="1 2">CC351</strain>
    </source>
</reference>
<comment type="caution">
    <text evidence="1">The sequence shown here is derived from an EMBL/GenBank/DDBJ whole genome shotgun (WGS) entry which is preliminary data.</text>
</comment>
<accession>A0ABT9SN69</accession>
<keyword evidence="2" id="KW-1185">Reference proteome</keyword>
<dbReference type="EMBL" id="JAUSRL010000004">
    <property type="protein sequence ID" value="MDP9960847.1"/>
    <property type="molecule type" value="Genomic_DNA"/>
</dbReference>